<comment type="similarity">
    <text evidence="1 15">Belongs to the globin family.</text>
</comment>
<dbReference type="PANTHER" id="PTHR47132">
    <property type="entry name" value="MYOGLOBIN"/>
    <property type="match status" value="1"/>
</dbReference>
<dbReference type="GO" id="GO:0046872">
    <property type="term" value="F:metal ion binding"/>
    <property type="evidence" value="ECO:0007669"/>
    <property type="project" value="UniProtKB-KW"/>
</dbReference>
<name>A0A8C4RVZ4_ERPCA</name>
<evidence type="ECO:0000313" key="18">
    <source>
        <dbReference type="Ensembl" id="ENSECRP00000008475.1"/>
    </source>
</evidence>
<feature type="domain" description="Globin" evidence="17">
    <location>
        <begin position="72"/>
        <end position="140"/>
    </location>
</feature>
<dbReference type="InterPro" id="IPR000971">
    <property type="entry name" value="Globin"/>
</dbReference>
<evidence type="ECO:0000313" key="19">
    <source>
        <dbReference type="Proteomes" id="UP000694620"/>
    </source>
</evidence>
<evidence type="ECO:0000256" key="6">
    <source>
        <dbReference type="ARBA" id="ARBA00022621"/>
    </source>
</evidence>
<evidence type="ECO:0000256" key="3">
    <source>
        <dbReference type="ARBA" id="ARBA00022448"/>
    </source>
</evidence>
<dbReference type="GO" id="GO:0020037">
    <property type="term" value="F:heme binding"/>
    <property type="evidence" value="ECO:0007669"/>
    <property type="project" value="UniProtKB-UniRule"/>
</dbReference>
<dbReference type="GO" id="GO:0016528">
    <property type="term" value="C:sarcoplasm"/>
    <property type="evidence" value="ECO:0007669"/>
    <property type="project" value="UniProtKB-SubCell"/>
</dbReference>
<dbReference type="GO" id="GO:0019825">
    <property type="term" value="F:oxygen binding"/>
    <property type="evidence" value="ECO:0007669"/>
    <property type="project" value="UniProtKB-UniRule"/>
</dbReference>
<dbReference type="SMR" id="A0A8C4RVZ4"/>
<evidence type="ECO:0000256" key="4">
    <source>
        <dbReference type="ARBA" id="ARBA00022490"/>
    </source>
</evidence>
<keyword evidence="3 15" id="KW-0813">Transport</keyword>
<evidence type="ECO:0000256" key="8">
    <source>
        <dbReference type="ARBA" id="ARBA00023002"/>
    </source>
</evidence>
<evidence type="ECO:0000256" key="16">
    <source>
        <dbReference type="RuleBase" id="RU251113"/>
    </source>
</evidence>
<evidence type="ECO:0000259" key="17">
    <source>
        <dbReference type="Pfam" id="PF00042"/>
    </source>
</evidence>
<evidence type="ECO:0000256" key="2">
    <source>
        <dbReference type="ARBA" id="ARBA00019044"/>
    </source>
</evidence>
<keyword evidence="9 16" id="KW-0408">Iron</keyword>
<dbReference type="PANTHER" id="PTHR47132:SF1">
    <property type="entry name" value="MYOGLOBIN"/>
    <property type="match status" value="1"/>
</dbReference>
<dbReference type="GO" id="GO:0070062">
    <property type="term" value="C:extracellular exosome"/>
    <property type="evidence" value="ECO:0007669"/>
    <property type="project" value="TreeGrafter"/>
</dbReference>
<evidence type="ECO:0000256" key="1">
    <source>
        <dbReference type="ARBA" id="ARBA00008705"/>
    </source>
</evidence>
<keyword evidence="7 16" id="KW-0479">Metal-binding</keyword>
<evidence type="ECO:0000256" key="10">
    <source>
        <dbReference type="ARBA" id="ARBA00023179"/>
    </source>
</evidence>
<comment type="subcellular location">
    <subcellularLocation>
        <location evidence="11">Cytoplasm</location>
        <location evidence="11">Sarcoplasm</location>
    </subcellularLocation>
</comment>
<protein>
    <recommendedName>
        <fullName evidence="2 16">Myoglobin</fullName>
    </recommendedName>
</protein>
<sequence length="152" mass="16625">ICDTMSILSLQLGMSLDYTSAGGVYINASKNAALSCTFFFSACHPLHAGPFRVAFRSILTSRPMGEIALCKLTEFLQEKGKNMKTVKTLSETHAKQHKIPRVNFEIISDVIVKVVAEKIEGFGTDAQTALKNVLKTFQTNMGACCDEPGFDK</sequence>
<evidence type="ECO:0000256" key="9">
    <source>
        <dbReference type="ARBA" id="ARBA00023004"/>
    </source>
</evidence>
<organism evidence="18 19">
    <name type="scientific">Erpetoichthys calabaricus</name>
    <name type="common">Rope fish</name>
    <name type="synonym">Calamoichthys calabaricus</name>
    <dbReference type="NCBI Taxonomy" id="27687"/>
    <lineage>
        <taxon>Eukaryota</taxon>
        <taxon>Metazoa</taxon>
        <taxon>Chordata</taxon>
        <taxon>Craniata</taxon>
        <taxon>Vertebrata</taxon>
        <taxon>Euteleostomi</taxon>
        <taxon>Actinopterygii</taxon>
        <taxon>Polypteriformes</taxon>
        <taxon>Polypteridae</taxon>
        <taxon>Erpetoichthys</taxon>
    </lineage>
</organism>
<dbReference type="GO" id="GO:0016491">
    <property type="term" value="F:oxidoreductase activity"/>
    <property type="evidence" value="ECO:0007669"/>
    <property type="project" value="UniProtKB-KW"/>
</dbReference>
<evidence type="ECO:0000256" key="7">
    <source>
        <dbReference type="ARBA" id="ARBA00022723"/>
    </source>
</evidence>
<keyword evidence="8" id="KW-0560">Oxidoreductase</keyword>
<evidence type="ECO:0000256" key="5">
    <source>
        <dbReference type="ARBA" id="ARBA00022617"/>
    </source>
</evidence>
<keyword evidence="5 15" id="KW-0349">Heme</keyword>
<accession>A0A8C4RVZ4</accession>
<comment type="subunit">
    <text evidence="12">Monomeric.</text>
</comment>
<dbReference type="Ensembl" id="ENSECRT00000008618.1">
    <property type="protein sequence ID" value="ENSECRP00000008475.1"/>
    <property type="gene ID" value="ENSECRG00000005680.1"/>
</dbReference>
<dbReference type="Gene3D" id="6.10.140.2110">
    <property type="match status" value="1"/>
</dbReference>
<dbReference type="Proteomes" id="UP000694620">
    <property type="component" value="Chromosome 6"/>
</dbReference>
<dbReference type="InterPro" id="IPR002335">
    <property type="entry name" value="Myoglobin"/>
</dbReference>
<keyword evidence="19" id="KW-1185">Reference proteome</keyword>
<dbReference type="GeneTree" id="ENSGT00980000202237"/>
<reference evidence="18" key="1">
    <citation type="submission" date="2021-06" db="EMBL/GenBank/DDBJ databases">
        <authorList>
            <consortium name="Wellcome Sanger Institute Data Sharing"/>
        </authorList>
    </citation>
    <scope>NUCLEOTIDE SEQUENCE [LARGE SCALE GENOMIC DNA]</scope>
</reference>
<evidence type="ECO:0000256" key="13">
    <source>
        <dbReference type="ARBA" id="ARBA00048118"/>
    </source>
</evidence>
<dbReference type="PRINTS" id="PR00613">
    <property type="entry name" value="MYOGLOBIN"/>
</dbReference>
<dbReference type="InterPro" id="IPR009050">
    <property type="entry name" value="Globin-like_sf"/>
</dbReference>
<evidence type="ECO:0000256" key="11">
    <source>
        <dbReference type="ARBA" id="ARBA00044498"/>
    </source>
</evidence>
<proteinExistence type="inferred from homology"/>
<evidence type="ECO:0000256" key="12">
    <source>
        <dbReference type="ARBA" id="ARBA00044514"/>
    </source>
</evidence>
<dbReference type="AlphaFoldDB" id="A0A8C4RVZ4"/>
<keyword evidence="4" id="KW-0963">Cytoplasm</keyword>
<reference evidence="18" key="2">
    <citation type="submission" date="2025-08" db="UniProtKB">
        <authorList>
            <consortium name="Ensembl"/>
        </authorList>
    </citation>
    <scope>IDENTIFICATION</scope>
</reference>
<keyword evidence="6 15" id="KW-0561">Oxygen transport</keyword>
<comment type="catalytic activity">
    <reaction evidence="14">
        <text>H2O2 + AH2 = A + 2 H2O</text>
        <dbReference type="Rhea" id="RHEA:30275"/>
        <dbReference type="ChEBI" id="CHEBI:13193"/>
        <dbReference type="ChEBI" id="CHEBI:15377"/>
        <dbReference type="ChEBI" id="CHEBI:16240"/>
        <dbReference type="ChEBI" id="CHEBI:17499"/>
    </reaction>
</comment>
<evidence type="ECO:0000256" key="14">
    <source>
        <dbReference type="ARBA" id="ARBA00049931"/>
    </source>
</evidence>
<comment type="function">
    <text evidence="16">Monomeric heme protein which primary function is to store oxygen and facilitate its diffusion within muscle tissues. Reversibly binds oxygen through a pentacoordinated heme iron and enables its timely and efficient release as needed during periods of heightened demand. Depending on the oxidative conditions of tissues and cells, and in addition to its ability to bind oxygen, it also has a nitrite reductase activity whereby it regulates the production of bioactive nitric oxide. Under stress conditions, like hypoxia and anoxia, it also protects cells against reactive oxygen species thanks to its pseudoperoxidase activity.</text>
</comment>
<reference evidence="18" key="3">
    <citation type="submission" date="2025-09" db="UniProtKB">
        <authorList>
            <consortium name="Ensembl"/>
        </authorList>
    </citation>
    <scope>IDENTIFICATION</scope>
</reference>
<evidence type="ECO:0000256" key="15">
    <source>
        <dbReference type="RuleBase" id="RU000356"/>
    </source>
</evidence>
<dbReference type="Pfam" id="PF00042">
    <property type="entry name" value="Globin"/>
    <property type="match status" value="1"/>
</dbReference>
<dbReference type="GO" id="GO:0005344">
    <property type="term" value="F:oxygen carrier activity"/>
    <property type="evidence" value="ECO:0007669"/>
    <property type="project" value="UniProtKB-UniRule"/>
</dbReference>
<keyword evidence="10 16" id="KW-0514">Muscle protein</keyword>
<comment type="catalytic activity">
    <reaction evidence="13">
        <text>Fe(III)-heme b-[protein] + nitric oxide + H2O = Fe(II)-heme b-[protein] + nitrite + 2 H(+)</text>
        <dbReference type="Rhea" id="RHEA:77711"/>
        <dbReference type="Rhea" id="RHEA-COMP:18975"/>
        <dbReference type="Rhea" id="RHEA-COMP:18976"/>
        <dbReference type="ChEBI" id="CHEBI:15377"/>
        <dbReference type="ChEBI" id="CHEBI:15378"/>
        <dbReference type="ChEBI" id="CHEBI:16301"/>
        <dbReference type="ChEBI" id="CHEBI:16480"/>
        <dbReference type="ChEBI" id="CHEBI:55376"/>
        <dbReference type="ChEBI" id="CHEBI:60344"/>
    </reaction>
    <physiologicalReaction direction="right-to-left" evidence="13">
        <dbReference type="Rhea" id="RHEA:77713"/>
    </physiologicalReaction>
</comment>
<dbReference type="SUPFAM" id="SSF46458">
    <property type="entry name" value="Globin-like"/>
    <property type="match status" value="1"/>
</dbReference>